<evidence type="ECO:0000256" key="7">
    <source>
        <dbReference type="ARBA" id="ARBA00023180"/>
    </source>
</evidence>
<comment type="catalytic activity">
    <reaction evidence="9">
        <text>L-seryl-[protein] + ATP = O-phospho-L-seryl-[protein] + ADP + H(+)</text>
        <dbReference type="Rhea" id="RHEA:17989"/>
        <dbReference type="Rhea" id="RHEA-COMP:9863"/>
        <dbReference type="Rhea" id="RHEA-COMP:11604"/>
        <dbReference type="ChEBI" id="CHEBI:15378"/>
        <dbReference type="ChEBI" id="CHEBI:29999"/>
        <dbReference type="ChEBI" id="CHEBI:30616"/>
        <dbReference type="ChEBI" id="CHEBI:83421"/>
        <dbReference type="ChEBI" id="CHEBI:456216"/>
        <dbReference type="EC" id="2.7.11.1"/>
    </reaction>
</comment>
<keyword evidence="6" id="KW-0472">Membrane</keyword>
<comment type="subcellular location">
    <subcellularLocation>
        <location evidence="1">Membrane</location>
        <topology evidence="1">Single-pass membrane protein</topology>
    </subcellularLocation>
</comment>
<dbReference type="EMBL" id="BSYR01000013">
    <property type="protein sequence ID" value="GMI77009.1"/>
    <property type="molecule type" value="Genomic_DNA"/>
</dbReference>
<evidence type="ECO:0000256" key="2">
    <source>
        <dbReference type="ARBA" id="ARBA00012513"/>
    </source>
</evidence>
<evidence type="ECO:0000256" key="4">
    <source>
        <dbReference type="ARBA" id="ARBA00022729"/>
    </source>
</evidence>
<feature type="domain" description="Wall-associated receptor kinase galacturonan-binding" evidence="11">
    <location>
        <begin position="36"/>
        <end position="100"/>
    </location>
</feature>
<dbReference type="AlphaFoldDB" id="A0A9W7HGC8"/>
<gene>
    <name evidence="13" type="ORF">HRI_001370200</name>
</gene>
<keyword evidence="14" id="KW-1185">Reference proteome</keyword>
<dbReference type="GO" id="GO:0004674">
    <property type="term" value="F:protein serine/threonine kinase activity"/>
    <property type="evidence" value="ECO:0007669"/>
    <property type="project" value="UniProtKB-KW"/>
</dbReference>
<dbReference type="EC" id="2.7.11.1" evidence="2"/>
<evidence type="ECO:0000256" key="8">
    <source>
        <dbReference type="ARBA" id="ARBA00047899"/>
    </source>
</evidence>
<accession>A0A9W7HGC8</accession>
<dbReference type="GO" id="GO:0030247">
    <property type="term" value="F:polysaccharide binding"/>
    <property type="evidence" value="ECO:0007669"/>
    <property type="project" value="InterPro"/>
</dbReference>
<feature type="chain" id="PRO_5040717924" description="non-specific serine/threonine protein kinase" evidence="10">
    <location>
        <begin position="31"/>
        <end position="318"/>
    </location>
</feature>
<dbReference type="OrthoDB" id="4062651at2759"/>
<evidence type="ECO:0000259" key="12">
    <source>
        <dbReference type="Pfam" id="PF14380"/>
    </source>
</evidence>
<dbReference type="Pfam" id="PF13947">
    <property type="entry name" value="GUB_WAK_bind"/>
    <property type="match status" value="1"/>
</dbReference>
<sequence>MHPSSFPSKFWFLLIVLSFFLNFSPNCVFANSFMSCRVRTSCGSISYIGYPFWGWDRPESCGYPGFQLNCNQNMLEITIMSATYRVLEINNSTQTLVVARTDYSDSLCPTRFINSTFDTSPFRYNETTRDIRLYYDCPSPAGLENLTSFQDVSDQFECTINGASTRGYYVTTDFTGTAIGNFFGFCWNSVIIPVPISRVPLLVDNRDSDALEEAVRVGFGLRWSANDSRCNTCLNDGGQCGRNLNSNEFACYNCTDGDVCSTSSPAGKSSLFFMPGEISLVGFVDMEFPPFQFQFQFRVRHGCSLFGVRPNKLRVGRS</sequence>
<dbReference type="Pfam" id="PF14380">
    <property type="entry name" value="WAK_assoc"/>
    <property type="match status" value="1"/>
</dbReference>
<evidence type="ECO:0000313" key="14">
    <source>
        <dbReference type="Proteomes" id="UP001165190"/>
    </source>
</evidence>
<reference evidence="13" key="1">
    <citation type="submission" date="2023-05" db="EMBL/GenBank/DDBJ databases">
        <title>Genome and transcriptome analyses reveal genes involved in the formation of fine ridges on petal epidermal cells in Hibiscus trionum.</title>
        <authorList>
            <person name="Koshimizu S."/>
            <person name="Masuda S."/>
            <person name="Ishii T."/>
            <person name="Shirasu K."/>
            <person name="Hoshino A."/>
            <person name="Arita M."/>
        </authorList>
    </citation>
    <scope>NUCLEOTIDE SEQUENCE</scope>
    <source>
        <strain evidence="13">Hamamatsu line</strain>
    </source>
</reference>
<keyword evidence="4 10" id="KW-0732">Signal</keyword>
<evidence type="ECO:0000256" key="3">
    <source>
        <dbReference type="ARBA" id="ARBA00022692"/>
    </source>
</evidence>
<dbReference type="GO" id="GO:0016020">
    <property type="term" value="C:membrane"/>
    <property type="evidence" value="ECO:0007669"/>
    <property type="project" value="UniProtKB-SubCell"/>
</dbReference>
<feature type="domain" description="Wall-associated receptor kinase C-terminal" evidence="12">
    <location>
        <begin position="158"/>
        <end position="256"/>
    </location>
</feature>
<comment type="catalytic activity">
    <reaction evidence="8">
        <text>L-threonyl-[protein] + ATP = O-phospho-L-threonyl-[protein] + ADP + H(+)</text>
        <dbReference type="Rhea" id="RHEA:46608"/>
        <dbReference type="Rhea" id="RHEA-COMP:11060"/>
        <dbReference type="Rhea" id="RHEA-COMP:11605"/>
        <dbReference type="ChEBI" id="CHEBI:15378"/>
        <dbReference type="ChEBI" id="CHEBI:30013"/>
        <dbReference type="ChEBI" id="CHEBI:30616"/>
        <dbReference type="ChEBI" id="CHEBI:61977"/>
        <dbReference type="ChEBI" id="CHEBI:456216"/>
        <dbReference type="EC" id="2.7.11.1"/>
    </reaction>
</comment>
<evidence type="ECO:0000313" key="13">
    <source>
        <dbReference type="EMBL" id="GMI77009.1"/>
    </source>
</evidence>
<dbReference type="InterPro" id="IPR032872">
    <property type="entry name" value="WAK_assoc_C"/>
</dbReference>
<organism evidence="13 14">
    <name type="scientific">Hibiscus trionum</name>
    <name type="common">Flower of an hour</name>
    <dbReference type="NCBI Taxonomy" id="183268"/>
    <lineage>
        <taxon>Eukaryota</taxon>
        <taxon>Viridiplantae</taxon>
        <taxon>Streptophyta</taxon>
        <taxon>Embryophyta</taxon>
        <taxon>Tracheophyta</taxon>
        <taxon>Spermatophyta</taxon>
        <taxon>Magnoliopsida</taxon>
        <taxon>eudicotyledons</taxon>
        <taxon>Gunneridae</taxon>
        <taxon>Pentapetalae</taxon>
        <taxon>rosids</taxon>
        <taxon>malvids</taxon>
        <taxon>Malvales</taxon>
        <taxon>Malvaceae</taxon>
        <taxon>Malvoideae</taxon>
        <taxon>Hibiscus</taxon>
    </lineage>
</organism>
<evidence type="ECO:0000259" key="11">
    <source>
        <dbReference type="Pfam" id="PF13947"/>
    </source>
</evidence>
<dbReference type="Proteomes" id="UP001165190">
    <property type="component" value="Unassembled WGS sequence"/>
</dbReference>
<dbReference type="InterPro" id="IPR025287">
    <property type="entry name" value="WAK_GUB"/>
</dbReference>
<evidence type="ECO:0000256" key="1">
    <source>
        <dbReference type="ARBA" id="ARBA00004167"/>
    </source>
</evidence>
<evidence type="ECO:0000256" key="10">
    <source>
        <dbReference type="SAM" id="SignalP"/>
    </source>
</evidence>
<keyword evidence="3" id="KW-0812">Transmembrane</keyword>
<proteinExistence type="predicted"/>
<evidence type="ECO:0000256" key="6">
    <source>
        <dbReference type="ARBA" id="ARBA00023136"/>
    </source>
</evidence>
<feature type="signal peptide" evidence="10">
    <location>
        <begin position="1"/>
        <end position="30"/>
    </location>
</feature>
<comment type="caution">
    <text evidence="13">The sequence shown here is derived from an EMBL/GenBank/DDBJ whole genome shotgun (WGS) entry which is preliminary data.</text>
</comment>
<keyword evidence="5" id="KW-1133">Transmembrane helix</keyword>
<dbReference type="PANTHER" id="PTHR33138">
    <property type="entry name" value="OS01G0690200 PROTEIN"/>
    <property type="match status" value="1"/>
</dbReference>
<protein>
    <recommendedName>
        <fullName evidence="2">non-specific serine/threonine protein kinase</fullName>
        <ecNumber evidence="2">2.7.11.1</ecNumber>
    </recommendedName>
</protein>
<dbReference type="PANTHER" id="PTHR33138:SF72">
    <property type="entry name" value="WALL-ASSOCIATED RECEPTOR KINASE CARBOXY-TERMINAL PROTEIN"/>
    <property type="match status" value="1"/>
</dbReference>
<name>A0A9W7HGC8_HIBTR</name>
<evidence type="ECO:0000256" key="9">
    <source>
        <dbReference type="ARBA" id="ARBA00048679"/>
    </source>
</evidence>
<keyword evidence="7" id="KW-0325">Glycoprotein</keyword>
<evidence type="ECO:0000256" key="5">
    <source>
        <dbReference type="ARBA" id="ARBA00022989"/>
    </source>
</evidence>